<evidence type="ECO:0000256" key="1">
    <source>
        <dbReference type="SAM" id="MobiDB-lite"/>
    </source>
</evidence>
<evidence type="ECO:0000313" key="3">
    <source>
        <dbReference type="Proteomes" id="UP001066276"/>
    </source>
</evidence>
<evidence type="ECO:0008006" key="4">
    <source>
        <dbReference type="Google" id="ProtNLM"/>
    </source>
</evidence>
<comment type="caution">
    <text evidence="2">The sequence shown here is derived from an EMBL/GenBank/DDBJ whole genome shotgun (WGS) entry which is preliminary data.</text>
</comment>
<name>A0AAV7TSM1_PLEWA</name>
<dbReference type="AlphaFoldDB" id="A0AAV7TSM1"/>
<feature type="region of interest" description="Disordered" evidence="1">
    <location>
        <begin position="30"/>
        <end position="75"/>
    </location>
</feature>
<reference evidence="2" key="1">
    <citation type="journal article" date="2022" name="bioRxiv">
        <title>Sequencing and chromosome-scale assembly of the giantPleurodeles waltlgenome.</title>
        <authorList>
            <person name="Brown T."/>
            <person name="Elewa A."/>
            <person name="Iarovenko S."/>
            <person name="Subramanian E."/>
            <person name="Araus A.J."/>
            <person name="Petzold A."/>
            <person name="Susuki M."/>
            <person name="Suzuki K.-i.T."/>
            <person name="Hayashi T."/>
            <person name="Toyoda A."/>
            <person name="Oliveira C."/>
            <person name="Osipova E."/>
            <person name="Leigh N.D."/>
            <person name="Simon A."/>
            <person name="Yun M.H."/>
        </authorList>
    </citation>
    <scope>NUCLEOTIDE SEQUENCE</scope>
    <source>
        <strain evidence="2">20211129_DDA</strain>
        <tissue evidence="2">Liver</tissue>
    </source>
</reference>
<protein>
    <recommendedName>
        <fullName evidence="4">Secreted protein</fullName>
    </recommendedName>
</protein>
<accession>A0AAV7TSM1</accession>
<dbReference type="Proteomes" id="UP001066276">
    <property type="component" value="Chromosome 3_2"/>
</dbReference>
<organism evidence="2 3">
    <name type="scientific">Pleurodeles waltl</name>
    <name type="common">Iberian ribbed newt</name>
    <dbReference type="NCBI Taxonomy" id="8319"/>
    <lineage>
        <taxon>Eukaryota</taxon>
        <taxon>Metazoa</taxon>
        <taxon>Chordata</taxon>
        <taxon>Craniata</taxon>
        <taxon>Vertebrata</taxon>
        <taxon>Euteleostomi</taxon>
        <taxon>Amphibia</taxon>
        <taxon>Batrachia</taxon>
        <taxon>Caudata</taxon>
        <taxon>Salamandroidea</taxon>
        <taxon>Salamandridae</taxon>
        <taxon>Pleurodelinae</taxon>
        <taxon>Pleurodeles</taxon>
    </lineage>
</organism>
<gene>
    <name evidence="2" type="ORF">NDU88_003909</name>
</gene>
<dbReference type="EMBL" id="JANPWB010000006">
    <property type="protein sequence ID" value="KAJ1178667.1"/>
    <property type="molecule type" value="Genomic_DNA"/>
</dbReference>
<feature type="compositionally biased region" description="Basic residues" evidence="1">
    <location>
        <begin position="40"/>
        <end position="54"/>
    </location>
</feature>
<keyword evidence="3" id="KW-1185">Reference proteome</keyword>
<proteinExistence type="predicted"/>
<evidence type="ECO:0000313" key="2">
    <source>
        <dbReference type="EMBL" id="KAJ1178667.1"/>
    </source>
</evidence>
<sequence>MELGARLAALFCANMYIVLRACRGPIRRRRKGMLDEQRPLRVRGPHHNGPKRTKTPNVKEAGAEAQQTFPLLLSK</sequence>